<evidence type="ECO:0000313" key="11">
    <source>
        <dbReference type="Proteomes" id="UP000184608"/>
    </source>
</evidence>
<dbReference type="GO" id="GO:0009279">
    <property type="term" value="C:cell outer membrane"/>
    <property type="evidence" value="ECO:0007669"/>
    <property type="project" value="UniProtKB-SubCell"/>
</dbReference>
<keyword evidence="7" id="KW-0998">Cell outer membrane</keyword>
<organism evidence="10 11">
    <name type="scientific">Vibrio aerogenes CECT 7868</name>
    <dbReference type="NCBI Taxonomy" id="1216006"/>
    <lineage>
        <taxon>Bacteria</taxon>
        <taxon>Pseudomonadati</taxon>
        <taxon>Pseudomonadota</taxon>
        <taxon>Gammaproteobacteria</taxon>
        <taxon>Vibrionales</taxon>
        <taxon>Vibrionaceae</taxon>
        <taxon>Vibrio</taxon>
    </lineage>
</organism>
<comment type="similarity">
    <text evidence="2">Belongs to the OmpW/AlkL family.</text>
</comment>
<proteinExistence type="inferred from homology"/>
<dbReference type="NCBIfam" id="NF008202">
    <property type="entry name" value="PRK10959.1"/>
    <property type="match status" value="1"/>
</dbReference>
<dbReference type="OrthoDB" id="9807574at2"/>
<keyword evidence="4" id="KW-0812">Transmembrane</keyword>
<evidence type="ECO:0000313" key="10">
    <source>
        <dbReference type="EMBL" id="SHI84505.1"/>
    </source>
</evidence>
<evidence type="ECO:0000256" key="6">
    <source>
        <dbReference type="ARBA" id="ARBA00023136"/>
    </source>
</evidence>
<feature type="chain" id="PRO_5012883956" description="Outer membrane protein W" evidence="9">
    <location>
        <begin position="22"/>
        <end position="218"/>
    </location>
</feature>
<evidence type="ECO:0000256" key="2">
    <source>
        <dbReference type="ARBA" id="ARBA00009330"/>
    </source>
</evidence>
<feature type="signal peptide" evidence="9">
    <location>
        <begin position="1"/>
        <end position="21"/>
    </location>
</feature>
<keyword evidence="6" id="KW-0472">Membrane</keyword>
<dbReference type="Pfam" id="PF03922">
    <property type="entry name" value="OmpW"/>
    <property type="match status" value="1"/>
</dbReference>
<dbReference type="InterPro" id="IPR011250">
    <property type="entry name" value="OMP/PagP_B-barrel"/>
</dbReference>
<dbReference type="RefSeq" id="WP_073606043.1">
    <property type="nucleotide sequence ID" value="NZ_FQXZ01000049.1"/>
</dbReference>
<evidence type="ECO:0000256" key="7">
    <source>
        <dbReference type="ARBA" id="ARBA00023237"/>
    </source>
</evidence>
<dbReference type="SUPFAM" id="SSF56925">
    <property type="entry name" value="OMPA-like"/>
    <property type="match status" value="1"/>
</dbReference>
<evidence type="ECO:0000256" key="5">
    <source>
        <dbReference type="ARBA" id="ARBA00022729"/>
    </source>
</evidence>
<keyword evidence="3" id="KW-1134">Transmembrane beta strand</keyword>
<dbReference type="Gene3D" id="2.40.160.20">
    <property type="match status" value="1"/>
</dbReference>
<protein>
    <recommendedName>
        <fullName evidence="8">Outer membrane protein W</fullName>
    </recommendedName>
</protein>
<name>A0A1M6EGB0_9VIBR</name>
<dbReference type="STRING" id="1216006.VA7868_04453"/>
<evidence type="ECO:0000256" key="8">
    <source>
        <dbReference type="ARBA" id="ARBA00074212"/>
    </source>
</evidence>
<accession>A0A1M6EGB0</accession>
<gene>
    <name evidence="10" type="primary">ompW</name>
    <name evidence="10" type="ORF">VA7868_04453</name>
</gene>
<keyword evidence="5 9" id="KW-0732">Signal</keyword>
<dbReference type="PANTHER" id="PTHR36920">
    <property type="match status" value="1"/>
</dbReference>
<reference evidence="10 11" key="1">
    <citation type="submission" date="2016-11" db="EMBL/GenBank/DDBJ databases">
        <authorList>
            <person name="Jaros S."/>
            <person name="Januszkiewicz K."/>
            <person name="Wedrychowicz H."/>
        </authorList>
    </citation>
    <scope>NUCLEOTIDE SEQUENCE [LARGE SCALE GENOMIC DNA]</scope>
    <source>
        <strain evidence="10 11">CECT 7868</strain>
    </source>
</reference>
<evidence type="ECO:0000256" key="1">
    <source>
        <dbReference type="ARBA" id="ARBA00004442"/>
    </source>
</evidence>
<keyword evidence="11" id="KW-1185">Reference proteome</keyword>
<dbReference type="InterPro" id="IPR005618">
    <property type="entry name" value="OMPW"/>
</dbReference>
<comment type="subcellular location">
    <subcellularLocation>
        <location evidence="1">Cell outer membrane</location>
    </subcellularLocation>
</comment>
<dbReference type="PANTHER" id="PTHR36920:SF1">
    <property type="entry name" value="OUTER MEMBRANE PROTEIN W"/>
    <property type="match status" value="1"/>
</dbReference>
<evidence type="ECO:0000256" key="9">
    <source>
        <dbReference type="SAM" id="SignalP"/>
    </source>
</evidence>
<dbReference type="EMBL" id="FQXZ01000049">
    <property type="protein sequence ID" value="SHI84505.1"/>
    <property type="molecule type" value="Genomic_DNA"/>
</dbReference>
<sequence>MKKTLYGLTLLASLISANVMAHQEGDFFMRAGLASVIPNDSSDKILGSDKELQVNTNTQLGLTFGYMVTDNISVELLAATPFSHDVSTNLAGLGDIGKTKHLPPTLMAEYYFGEPDATFRPYAGLGLNYTVFFDEKFNGTGSAAGLSDLSLDDSLGLAANIGFDYQLDETWSVNASLWYADIDTTATYKFTSGGVTTSHSTDISIDPVVLMVSVGYKF</sequence>
<dbReference type="AlphaFoldDB" id="A0A1M6EGB0"/>
<evidence type="ECO:0000256" key="4">
    <source>
        <dbReference type="ARBA" id="ARBA00022692"/>
    </source>
</evidence>
<dbReference type="GO" id="GO:0055085">
    <property type="term" value="P:transmembrane transport"/>
    <property type="evidence" value="ECO:0007669"/>
    <property type="project" value="TreeGrafter"/>
</dbReference>
<evidence type="ECO:0000256" key="3">
    <source>
        <dbReference type="ARBA" id="ARBA00022452"/>
    </source>
</evidence>
<dbReference type="Proteomes" id="UP000184608">
    <property type="component" value="Unassembled WGS sequence"/>
</dbReference>
<dbReference type="FunFam" id="2.40.160.20:FF:000001">
    <property type="entry name" value="Outer membrane protein W"/>
    <property type="match status" value="1"/>
</dbReference>